<dbReference type="EMBL" id="GU071101">
    <property type="protein sequence ID" value="ADO98858.1"/>
    <property type="molecule type" value="Genomic_DNA"/>
</dbReference>
<dbReference type="Proteomes" id="UP000006530">
    <property type="component" value="Segment"/>
</dbReference>
<evidence type="ECO:0000313" key="1">
    <source>
        <dbReference type="EMBL" id="ADO98858.1"/>
    </source>
</evidence>
<gene>
    <name evidence="1" type="ORF">PHM1_234</name>
</gene>
<proteinExistence type="predicted"/>
<reference evidence="1 2" key="1">
    <citation type="journal article" date="2010" name="Environ. Microbiol.">
        <title>Genomic analysis of oceanic cyanobacterial myoviruses compared with T4-like myoviruses from diverse hosts and environments.</title>
        <authorList>
            <person name="Sullivan M.B."/>
            <person name="Huang K.H."/>
            <person name="Ignacio-Espinoza J.C."/>
            <person name="Berlin A.M."/>
            <person name="Kelly L."/>
            <person name="Weigele P.R."/>
            <person name="DeFrancesco A.S."/>
            <person name="Kern S.E."/>
            <person name="Thompson L.R."/>
            <person name="Young S."/>
            <person name="Yandava C."/>
            <person name="Fu R."/>
            <person name="Krastins B."/>
            <person name="Chase M."/>
            <person name="Sarracino D."/>
            <person name="Osburne M.S."/>
            <person name="Henn M.R."/>
            <person name="Chisholm S.W."/>
        </authorList>
    </citation>
    <scope>NUCLEOTIDE SEQUENCE [LARGE SCALE GENOMIC DNA]</scope>
    <source>
        <strain evidence="1">M4-247</strain>
    </source>
</reference>
<evidence type="ECO:0000313" key="2">
    <source>
        <dbReference type="Proteomes" id="UP000006530"/>
    </source>
</evidence>
<dbReference type="InterPro" id="IPR045491">
    <property type="entry name" value="DUF6433"/>
</dbReference>
<dbReference type="RefSeq" id="YP_004322659.1">
    <property type="nucleotide sequence ID" value="NC_015280.1"/>
</dbReference>
<organism evidence="1 2">
    <name type="scientific">Prochlorococcus phage P-HM1</name>
    <dbReference type="NCBI Taxonomy" id="445700"/>
    <lineage>
        <taxon>Viruses</taxon>
        <taxon>Duplodnaviria</taxon>
        <taxon>Heunggongvirae</taxon>
        <taxon>Uroviricota</taxon>
        <taxon>Caudoviricetes</taxon>
        <taxon>Eurybiavirus</taxon>
        <taxon>Eurybiavirus PHM2</taxon>
    </lineage>
</organism>
<name>E3SN65_9CAUD</name>
<dbReference type="GeneID" id="10327147"/>
<protein>
    <submittedName>
        <fullName evidence="1">Uncharacterized protein</fullName>
    </submittedName>
</protein>
<accession>E3SN65</accession>
<dbReference type="OrthoDB" id="17241at10239"/>
<dbReference type="Pfam" id="PF20025">
    <property type="entry name" value="DUF6433"/>
    <property type="match status" value="1"/>
</dbReference>
<keyword evidence="2" id="KW-1185">Reference proteome</keyword>
<sequence length="151" mass="17003">MAPRKLPKDALITEILQKVSSAKTKKEKVDLLQEYNSQGLRSILIINFDDSLEFLLPEGDVPFTPNDAPAGTEHTRLVHEFKGLYRFFKGGDASIKGMRREQLFVQLLEGLHADEANMLVSACNQDLQSKYRITKAVVAEAFPQIEWGNRG</sequence>
<dbReference type="KEGG" id="vg:10327147"/>